<evidence type="ECO:0000313" key="3">
    <source>
        <dbReference type="Proteomes" id="UP000284177"/>
    </source>
</evidence>
<organism evidence="2 3">
    <name type="scientific">Thermohalobacter berrensis</name>
    <dbReference type="NCBI Taxonomy" id="99594"/>
    <lineage>
        <taxon>Bacteria</taxon>
        <taxon>Bacillati</taxon>
        <taxon>Bacillota</taxon>
        <taxon>Tissierellia</taxon>
        <taxon>Tissierellales</taxon>
        <taxon>Thermohalobacteraceae</taxon>
        <taxon>Thermohalobacter</taxon>
    </lineage>
</organism>
<accession>A0A419SU45</accession>
<dbReference type="InterPro" id="IPR010001">
    <property type="entry name" value="BofA"/>
</dbReference>
<protein>
    <submittedName>
        <fullName evidence="2">SigmaK-factor processing regulatory BofA</fullName>
    </submittedName>
</protein>
<keyword evidence="1" id="KW-0472">Membrane</keyword>
<evidence type="ECO:0000313" key="2">
    <source>
        <dbReference type="EMBL" id="RKD28807.1"/>
    </source>
</evidence>
<comment type="caution">
    <text evidence="2">The sequence shown here is derived from an EMBL/GenBank/DDBJ whole genome shotgun (WGS) entry which is preliminary data.</text>
</comment>
<feature type="transmembrane region" description="Helical" evidence="1">
    <location>
        <begin position="7"/>
        <end position="31"/>
    </location>
</feature>
<feature type="transmembrane region" description="Helical" evidence="1">
    <location>
        <begin position="67"/>
        <end position="89"/>
    </location>
</feature>
<keyword evidence="1" id="KW-1133">Transmembrane helix</keyword>
<dbReference type="NCBIfam" id="TIGR02862">
    <property type="entry name" value="spore_BofA"/>
    <property type="match status" value="1"/>
</dbReference>
<feature type="transmembrane region" description="Helical" evidence="1">
    <location>
        <begin position="37"/>
        <end position="55"/>
    </location>
</feature>
<evidence type="ECO:0000256" key="1">
    <source>
        <dbReference type="SAM" id="Phobius"/>
    </source>
</evidence>
<sequence length="90" mass="9615">MGIGIELSVILAYAFGLVLLYFIACFLLVPLKFLVKLIVNGIIGGVILLLINFFGKFIGIAIGINPITALIVGFLGVPGIILLLVIQYII</sequence>
<dbReference type="Proteomes" id="UP000284177">
    <property type="component" value="Unassembled WGS sequence"/>
</dbReference>
<name>A0A419SU45_9FIRM</name>
<dbReference type="EMBL" id="MCIB01000040">
    <property type="protein sequence ID" value="RKD28807.1"/>
    <property type="molecule type" value="Genomic_DNA"/>
</dbReference>
<keyword evidence="3" id="KW-1185">Reference proteome</keyword>
<reference evidence="2 3" key="1">
    <citation type="submission" date="2016-08" db="EMBL/GenBank/DDBJ databases">
        <title>Novel Firmicutes and Novel Genomes.</title>
        <authorList>
            <person name="Poppleton D.I."/>
            <person name="Gribaldo S."/>
        </authorList>
    </citation>
    <scope>NUCLEOTIDE SEQUENCE [LARGE SCALE GENOMIC DNA]</scope>
    <source>
        <strain evidence="2 3">CTT3</strain>
    </source>
</reference>
<dbReference type="RefSeq" id="WP_120170777.1">
    <property type="nucleotide sequence ID" value="NZ_MCIB01000040.1"/>
</dbReference>
<proteinExistence type="predicted"/>
<dbReference type="AlphaFoldDB" id="A0A419SU45"/>
<dbReference type="Pfam" id="PF07441">
    <property type="entry name" value="BofA"/>
    <property type="match status" value="1"/>
</dbReference>
<keyword evidence="1" id="KW-0812">Transmembrane</keyword>
<gene>
    <name evidence="2" type="ORF">BET03_07190</name>
</gene>